<feature type="compositionally biased region" description="Low complexity" evidence="1">
    <location>
        <begin position="295"/>
        <end position="315"/>
    </location>
</feature>
<gene>
    <name evidence="2" type="ORF">NCTC9695_03540</name>
</gene>
<organism evidence="2 3">
    <name type="scientific">Chromobacterium violaceum</name>
    <dbReference type="NCBI Taxonomy" id="536"/>
    <lineage>
        <taxon>Bacteria</taxon>
        <taxon>Pseudomonadati</taxon>
        <taxon>Pseudomonadota</taxon>
        <taxon>Betaproteobacteria</taxon>
        <taxon>Neisseriales</taxon>
        <taxon>Chromobacteriaceae</taxon>
        <taxon>Chromobacterium</taxon>
    </lineage>
</organism>
<evidence type="ECO:0000313" key="3">
    <source>
        <dbReference type="Proteomes" id="UP000275777"/>
    </source>
</evidence>
<feature type="compositionally biased region" description="Basic and acidic residues" evidence="1">
    <location>
        <begin position="261"/>
        <end position="270"/>
    </location>
</feature>
<protein>
    <submittedName>
        <fullName evidence="2">Uncharacterized protein</fullName>
    </submittedName>
</protein>
<name>A0A3S4HRU0_CHRVL</name>
<feature type="region of interest" description="Disordered" evidence="1">
    <location>
        <begin position="223"/>
        <end position="272"/>
    </location>
</feature>
<feature type="region of interest" description="Disordered" evidence="1">
    <location>
        <begin position="285"/>
        <end position="351"/>
    </location>
</feature>
<proteinExistence type="predicted"/>
<feature type="region of interest" description="Disordered" evidence="1">
    <location>
        <begin position="365"/>
        <end position="386"/>
    </location>
</feature>
<sequence>MWRAISLFWRFWVLVGFCFVAGNANANFFYPYSYTWNGYEFKTYDQACSAASGVMQSGQCFNSSNMTNIVPIGRAQTCFDGSPISWNDWGPVCYGSEPNPMPPPRQPPTPTQCPSPDVMQITCQSMAGKHQKSGMITPTSGPGCDTGGGSPGMNQCGAGCEMTTRTVVTPTAAYFDHVYTGNYCKPDGTVGNPGDYIKNPPKNQTCGNNQTYGEINGVPTCVDNAQKPGTQPPETTSPDSCPKGSVALISPTTGKPIACVDPKDPSKPCGDKQYSVTVNGTTICMGSPSNPTPTSPAGTGSSSGHAGGPSSSGTTGSNGGKPGSGTGTKPGDSSGSKPGDSSSSQSETCDDKFPSGLKWVCGLGAGLSGPDGSDKLTTQQGGDIGGMLDESDMFGGGSCPRHVPLRFRWVT</sequence>
<evidence type="ECO:0000256" key="1">
    <source>
        <dbReference type="SAM" id="MobiDB-lite"/>
    </source>
</evidence>
<feature type="compositionally biased region" description="Polar residues" evidence="1">
    <location>
        <begin position="227"/>
        <end position="239"/>
    </location>
</feature>
<dbReference type="Proteomes" id="UP000275777">
    <property type="component" value="Chromosome"/>
</dbReference>
<reference evidence="2 3" key="1">
    <citation type="submission" date="2018-12" db="EMBL/GenBank/DDBJ databases">
        <authorList>
            <consortium name="Pathogen Informatics"/>
        </authorList>
    </citation>
    <scope>NUCLEOTIDE SEQUENCE [LARGE SCALE GENOMIC DNA]</scope>
    <source>
        <strain evidence="2 3">NCTC9695</strain>
    </source>
</reference>
<feature type="compositionally biased region" description="Gly residues" evidence="1">
    <location>
        <begin position="316"/>
        <end position="328"/>
    </location>
</feature>
<evidence type="ECO:0000313" key="2">
    <source>
        <dbReference type="EMBL" id="VEB43086.1"/>
    </source>
</evidence>
<dbReference type="EMBL" id="LR134182">
    <property type="protein sequence ID" value="VEB43086.1"/>
    <property type="molecule type" value="Genomic_DNA"/>
</dbReference>
<accession>A0A3S4HRU0</accession>
<dbReference type="AlphaFoldDB" id="A0A3S4HRU0"/>
<feature type="compositionally biased region" description="Low complexity" evidence="1">
    <location>
        <begin position="329"/>
        <end position="344"/>
    </location>
</feature>